<feature type="compositionally biased region" description="Low complexity" evidence="1">
    <location>
        <begin position="27"/>
        <end position="45"/>
    </location>
</feature>
<name>A0A9W6Z8E6_9STRA</name>
<sequence>MAKLQTLCDFIKKEGTVYRIFHDPKTGGSAQPSGGPSAASAMAGGDHPSVRRRWDGFSSNSKPRSSSPTSTLDDAVNTVVYDGKKGELQFRIGGRGGRGGKGAEGAAGKEEQRHGKKWENRVDVIHVVTKCLNKLFPPAPHNKRGETPLRKAVRTAALSRERRGRFKVRGMKKYYSDGRALPRPTSPLLEYDSPGRPLTVRVVPDAPVAVSTVSLVLS</sequence>
<proteinExistence type="predicted"/>
<gene>
    <name evidence="2" type="ORF">TrRE_jg6699</name>
</gene>
<feature type="compositionally biased region" description="Gly residues" evidence="1">
    <location>
        <begin position="93"/>
        <end position="105"/>
    </location>
</feature>
<dbReference type="Proteomes" id="UP001165082">
    <property type="component" value="Unassembled WGS sequence"/>
</dbReference>
<dbReference type="AlphaFoldDB" id="A0A9W6Z8E6"/>
<evidence type="ECO:0000313" key="3">
    <source>
        <dbReference type="Proteomes" id="UP001165082"/>
    </source>
</evidence>
<feature type="compositionally biased region" description="Low complexity" evidence="1">
    <location>
        <begin position="58"/>
        <end position="71"/>
    </location>
</feature>
<feature type="region of interest" description="Disordered" evidence="1">
    <location>
        <begin position="91"/>
        <end position="115"/>
    </location>
</feature>
<reference evidence="2" key="1">
    <citation type="submission" date="2022-07" db="EMBL/GenBank/DDBJ databases">
        <title>Genome analysis of Parmales, a sister group of diatoms, reveals the evolutionary specialization of diatoms from phago-mixotrophs to photoautotrophs.</title>
        <authorList>
            <person name="Ban H."/>
            <person name="Sato S."/>
            <person name="Yoshikawa S."/>
            <person name="Kazumasa Y."/>
            <person name="Nakamura Y."/>
            <person name="Ichinomiya M."/>
            <person name="Saitoh K."/>
            <person name="Sato N."/>
            <person name="Blanc-Mathieu R."/>
            <person name="Endo H."/>
            <person name="Kuwata A."/>
            <person name="Ogata H."/>
        </authorList>
    </citation>
    <scope>NUCLEOTIDE SEQUENCE</scope>
</reference>
<comment type="caution">
    <text evidence="2">The sequence shown here is derived from an EMBL/GenBank/DDBJ whole genome shotgun (WGS) entry which is preliminary data.</text>
</comment>
<accession>A0A9W6Z8E6</accession>
<feature type="region of interest" description="Disordered" evidence="1">
    <location>
        <begin position="21"/>
        <end position="73"/>
    </location>
</feature>
<organism evidence="2 3">
    <name type="scientific">Triparma retinervis</name>
    <dbReference type="NCBI Taxonomy" id="2557542"/>
    <lineage>
        <taxon>Eukaryota</taxon>
        <taxon>Sar</taxon>
        <taxon>Stramenopiles</taxon>
        <taxon>Ochrophyta</taxon>
        <taxon>Bolidophyceae</taxon>
        <taxon>Parmales</taxon>
        <taxon>Triparmaceae</taxon>
        <taxon>Triparma</taxon>
    </lineage>
</organism>
<evidence type="ECO:0000313" key="2">
    <source>
        <dbReference type="EMBL" id="GMH47436.1"/>
    </source>
</evidence>
<evidence type="ECO:0000256" key="1">
    <source>
        <dbReference type="SAM" id="MobiDB-lite"/>
    </source>
</evidence>
<protein>
    <submittedName>
        <fullName evidence="2">Uncharacterized protein</fullName>
    </submittedName>
</protein>
<keyword evidence="3" id="KW-1185">Reference proteome</keyword>
<feature type="non-terminal residue" evidence="2">
    <location>
        <position position="218"/>
    </location>
</feature>
<dbReference type="EMBL" id="BRXZ01004365">
    <property type="protein sequence ID" value="GMH47436.1"/>
    <property type="molecule type" value="Genomic_DNA"/>
</dbReference>